<dbReference type="CDD" id="cd00761">
    <property type="entry name" value="Glyco_tranf_GTA_type"/>
    <property type="match status" value="1"/>
</dbReference>
<dbReference type="InterPro" id="IPR029044">
    <property type="entry name" value="Nucleotide-diphossugar_trans"/>
</dbReference>
<organism evidence="2 3">
    <name type="scientific">Tatumella ptyseos ATCC 33301</name>
    <dbReference type="NCBI Taxonomy" id="1005995"/>
    <lineage>
        <taxon>Bacteria</taxon>
        <taxon>Pseudomonadati</taxon>
        <taxon>Pseudomonadota</taxon>
        <taxon>Gammaproteobacteria</taxon>
        <taxon>Enterobacterales</taxon>
        <taxon>Erwiniaceae</taxon>
        <taxon>Tatumella</taxon>
    </lineage>
</organism>
<name>A0A085JP87_9GAMM</name>
<keyword evidence="3" id="KW-1185">Reference proteome</keyword>
<dbReference type="AlphaFoldDB" id="A0A085JP87"/>
<accession>A0A085JP87</accession>
<dbReference type="RefSeq" id="WP_029991047.1">
    <property type="nucleotide sequence ID" value="NZ_ATMJ01000038.1"/>
</dbReference>
<dbReference type="SUPFAM" id="SSF53448">
    <property type="entry name" value="Nucleotide-diphospho-sugar transferases"/>
    <property type="match status" value="1"/>
</dbReference>
<dbReference type="Proteomes" id="UP000028602">
    <property type="component" value="Unassembled WGS sequence"/>
</dbReference>
<dbReference type="InterPro" id="IPR001173">
    <property type="entry name" value="Glyco_trans_2-like"/>
</dbReference>
<feature type="domain" description="Glycosyltransferase 2-like" evidence="1">
    <location>
        <begin position="38"/>
        <end position="162"/>
    </location>
</feature>
<comment type="caution">
    <text evidence="2">The sequence shown here is derived from an EMBL/GenBank/DDBJ whole genome shotgun (WGS) entry which is preliminary data.</text>
</comment>
<reference evidence="2 3" key="1">
    <citation type="submission" date="2014-05" db="EMBL/GenBank/DDBJ databases">
        <title>ATOL: Assembling a taxonomically balanced genome-scale reconstruction of the evolutionary history of the Enterobacteriaceae.</title>
        <authorList>
            <person name="Plunkett G.III."/>
            <person name="Neeno-Eckwall E.C."/>
            <person name="Glasner J.D."/>
            <person name="Perna N.T."/>
        </authorList>
    </citation>
    <scope>NUCLEOTIDE SEQUENCE [LARGE SCALE GENOMIC DNA]</scope>
    <source>
        <strain evidence="2 3">ATCC 33301</strain>
    </source>
</reference>
<dbReference type="Pfam" id="PF00535">
    <property type="entry name" value="Glycos_transf_2"/>
    <property type="match status" value="1"/>
</dbReference>
<evidence type="ECO:0000313" key="2">
    <source>
        <dbReference type="EMBL" id="KFD22283.1"/>
    </source>
</evidence>
<dbReference type="eggNOG" id="COG0463">
    <property type="taxonomic scope" value="Bacteria"/>
</dbReference>
<sequence length="287" mass="34504">MNNFHTELVNKRHPYDKSHIDLTYVTHFYCNQKKIDAVTELLKQYEQYPSELLDRIEFVIIDDCSPIEYEIPDINLNFRWLRITTDIQWNQGGARNLGVTFAKSDKILLSDLDHAFPAETLEYLANRRNPGRNFYKLYRKRSNGEYYKGHSNLFFMSRSRFLRFHGYDEEYCGNYGAEDYRFVKYHKYHGSRQGYLPKKIWCYEREVNRSESYHSLVRDLTANTPVDLRKKAECETFGGEYGHSRIFLNFDWVTLGKGTRKPSVLPPIRPYWKMTWWWRWFNSSAAR</sequence>
<evidence type="ECO:0000313" key="3">
    <source>
        <dbReference type="Proteomes" id="UP000028602"/>
    </source>
</evidence>
<protein>
    <recommendedName>
        <fullName evidence="1">Glycosyltransferase 2-like domain-containing protein</fullName>
    </recommendedName>
</protein>
<dbReference type="Gene3D" id="3.90.550.10">
    <property type="entry name" value="Spore Coat Polysaccharide Biosynthesis Protein SpsA, Chain A"/>
    <property type="match status" value="1"/>
</dbReference>
<evidence type="ECO:0000259" key="1">
    <source>
        <dbReference type="Pfam" id="PF00535"/>
    </source>
</evidence>
<dbReference type="OrthoDB" id="9179862at2"/>
<gene>
    <name evidence="2" type="ORF">GTPT_0457</name>
</gene>
<proteinExistence type="predicted"/>
<dbReference type="EMBL" id="JMPR01000008">
    <property type="protein sequence ID" value="KFD22283.1"/>
    <property type="molecule type" value="Genomic_DNA"/>
</dbReference>